<dbReference type="EMBL" id="WKJJ01000002">
    <property type="protein sequence ID" value="MRV70846.1"/>
    <property type="molecule type" value="Genomic_DNA"/>
</dbReference>
<reference evidence="11 12" key="1">
    <citation type="submission" date="2019-11" db="EMBL/GenBank/DDBJ databases">
        <title>Novel species isolated from a subtropical stream in China.</title>
        <authorList>
            <person name="Lu H."/>
        </authorList>
    </citation>
    <scope>NUCLEOTIDE SEQUENCE [LARGE SCALE GENOMIC DNA]</scope>
    <source>
        <strain evidence="11 12">FT92W</strain>
    </source>
</reference>
<evidence type="ECO:0000256" key="2">
    <source>
        <dbReference type="ARBA" id="ARBA00007069"/>
    </source>
</evidence>
<comment type="subcellular location">
    <subcellularLocation>
        <location evidence="1 8">Cell membrane</location>
        <topology evidence="1 8">Multi-pass membrane protein</topology>
    </subcellularLocation>
</comment>
<feature type="region of interest" description="Disordered" evidence="9">
    <location>
        <begin position="288"/>
        <end position="312"/>
    </location>
</feature>
<keyword evidence="7 8" id="KW-0472">Membrane</keyword>
<dbReference type="SUPFAM" id="SSF161098">
    <property type="entry name" value="MetI-like"/>
    <property type="match status" value="1"/>
</dbReference>
<dbReference type="Pfam" id="PF00528">
    <property type="entry name" value="BPD_transp_1"/>
    <property type="match status" value="1"/>
</dbReference>
<feature type="transmembrane region" description="Helical" evidence="8">
    <location>
        <begin position="237"/>
        <end position="256"/>
    </location>
</feature>
<comment type="caution">
    <text evidence="11">The sequence shown here is derived from an EMBL/GenBank/DDBJ whole genome shotgun (WGS) entry which is preliminary data.</text>
</comment>
<comment type="similarity">
    <text evidence="2">Belongs to the binding-protein-dependent transport system permease family. CysTW subfamily.</text>
</comment>
<feature type="domain" description="ABC transmembrane type-1" evidence="10">
    <location>
        <begin position="59"/>
        <end position="256"/>
    </location>
</feature>
<keyword evidence="3 8" id="KW-0813">Transport</keyword>
<evidence type="ECO:0000256" key="9">
    <source>
        <dbReference type="SAM" id="MobiDB-lite"/>
    </source>
</evidence>
<feature type="transmembrane region" description="Helical" evidence="8">
    <location>
        <begin position="12"/>
        <end position="35"/>
    </location>
</feature>
<feature type="transmembrane region" description="Helical" evidence="8">
    <location>
        <begin position="55"/>
        <end position="84"/>
    </location>
</feature>
<evidence type="ECO:0000259" key="10">
    <source>
        <dbReference type="PROSITE" id="PS50928"/>
    </source>
</evidence>
<organism evidence="11 12">
    <name type="scientific">Pseudoduganella rivuli</name>
    <dbReference type="NCBI Taxonomy" id="2666085"/>
    <lineage>
        <taxon>Bacteria</taxon>
        <taxon>Pseudomonadati</taxon>
        <taxon>Pseudomonadota</taxon>
        <taxon>Betaproteobacteria</taxon>
        <taxon>Burkholderiales</taxon>
        <taxon>Oxalobacteraceae</taxon>
        <taxon>Telluria group</taxon>
        <taxon>Pseudoduganella</taxon>
    </lineage>
</organism>
<evidence type="ECO:0000313" key="12">
    <source>
        <dbReference type="Proteomes" id="UP000446768"/>
    </source>
</evidence>
<dbReference type="InterPro" id="IPR035906">
    <property type="entry name" value="MetI-like_sf"/>
</dbReference>
<protein>
    <submittedName>
        <fullName evidence="11">ABC transporter permease subunit</fullName>
    </submittedName>
</protein>
<dbReference type="InterPro" id="IPR000515">
    <property type="entry name" value="MetI-like"/>
</dbReference>
<dbReference type="GO" id="GO:0005886">
    <property type="term" value="C:plasma membrane"/>
    <property type="evidence" value="ECO:0007669"/>
    <property type="project" value="UniProtKB-SubCell"/>
</dbReference>
<dbReference type="GO" id="GO:0055085">
    <property type="term" value="P:transmembrane transport"/>
    <property type="evidence" value="ECO:0007669"/>
    <property type="project" value="InterPro"/>
</dbReference>
<dbReference type="Gene3D" id="1.10.3720.10">
    <property type="entry name" value="MetI-like"/>
    <property type="match status" value="1"/>
</dbReference>
<evidence type="ECO:0000256" key="5">
    <source>
        <dbReference type="ARBA" id="ARBA00022692"/>
    </source>
</evidence>
<keyword evidence="4" id="KW-1003">Cell membrane</keyword>
<feature type="transmembrane region" description="Helical" evidence="8">
    <location>
        <begin position="105"/>
        <end position="129"/>
    </location>
</feature>
<dbReference type="CDD" id="cd06261">
    <property type="entry name" value="TM_PBP2"/>
    <property type="match status" value="1"/>
</dbReference>
<proteinExistence type="inferred from homology"/>
<keyword evidence="6 8" id="KW-1133">Transmembrane helix</keyword>
<evidence type="ECO:0000256" key="3">
    <source>
        <dbReference type="ARBA" id="ARBA00022448"/>
    </source>
</evidence>
<dbReference type="PROSITE" id="PS50928">
    <property type="entry name" value="ABC_TM1"/>
    <property type="match status" value="1"/>
</dbReference>
<dbReference type="Proteomes" id="UP000446768">
    <property type="component" value="Unassembled WGS sequence"/>
</dbReference>
<sequence length="312" mass="33685">MIRWFSRAWMAAVYAFLYIPIVSLVVFSFNESSLVTVWTRFSLKWYEALLRDDELIAGFFLSIKVALLCGVLSVILGTFAAYTLERYQRFRGRVLFSSLMNLPLVMPEVILGLSVMLLLVMIQGAFGIGQRDMSTILLGHTLLGMAYASVVISSRLRELNGSLEEAAQDLGARPLQVFFLITLPLITPALLSAFLLTFTLSFDDVVISAFLAGPGATTLPVVIFSRAKFGLNPTVNAVAAVTIMVVTCAVIASGLLEARARRRRLAETRRAMAPQPATPVAVAAPKAAKAAQPVSKTTGAPTAPAPVSSTQL</sequence>
<dbReference type="InterPro" id="IPR051789">
    <property type="entry name" value="Bact_Polyamine_Transport"/>
</dbReference>
<dbReference type="PANTHER" id="PTHR43848">
    <property type="entry name" value="PUTRESCINE TRANSPORT SYSTEM PERMEASE PROTEIN POTI"/>
    <property type="match status" value="1"/>
</dbReference>
<evidence type="ECO:0000256" key="6">
    <source>
        <dbReference type="ARBA" id="ARBA00022989"/>
    </source>
</evidence>
<gene>
    <name evidence="11" type="ORF">GJ700_03815</name>
</gene>
<evidence type="ECO:0000256" key="1">
    <source>
        <dbReference type="ARBA" id="ARBA00004651"/>
    </source>
</evidence>
<name>A0A7X2LR51_9BURK</name>
<accession>A0A7X2LR51</accession>
<evidence type="ECO:0000256" key="7">
    <source>
        <dbReference type="ARBA" id="ARBA00023136"/>
    </source>
</evidence>
<dbReference type="AlphaFoldDB" id="A0A7X2LR51"/>
<keyword evidence="5 8" id="KW-0812">Transmembrane</keyword>
<evidence type="ECO:0000313" key="11">
    <source>
        <dbReference type="EMBL" id="MRV70846.1"/>
    </source>
</evidence>
<evidence type="ECO:0000256" key="4">
    <source>
        <dbReference type="ARBA" id="ARBA00022475"/>
    </source>
</evidence>
<keyword evidence="12" id="KW-1185">Reference proteome</keyword>
<dbReference type="PANTHER" id="PTHR43848:SF2">
    <property type="entry name" value="PUTRESCINE TRANSPORT SYSTEM PERMEASE PROTEIN POTI"/>
    <property type="match status" value="1"/>
</dbReference>
<feature type="transmembrane region" description="Helical" evidence="8">
    <location>
        <begin position="205"/>
        <end position="225"/>
    </location>
</feature>
<evidence type="ECO:0000256" key="8">
    <source>
        <dbReference type="RuleBase" id="RU363032"/>
    </source>
</evidence>
<dbReference type="RefSeq" id="WP_154371323.1">
    <property type="nucleotide sequence ID" value="NZ_WKJJ01000002.1"/>
</dbReference>
<feature type="transmembrane region" description="Helical" evidence="8">
    <location>
        <begin position="177"/>
        <end position="199"/>
    </location>
</feature>